<evidence type="ECO:0000256" key="1">
    <source>
        <dbReference type="SAM" id="MobiDB-lite"/>
    </source>
</evidence>
<organism evidence="3 4">
    <name type="scientific">Allomyces macrogynus (strain ATCC 38327)</name>
    <name type="common">Allomyces javanicus var. macrogynus</name>
    <dbReference type="NCBI Taxonomy" id="578462"/>
    <lineage>
        <taxon>Eukaryota</taxon>
        <taxon>Fungi</taxon>
        <taxon>Fungi incertae sedis</taxon>
        <taxon>Blastocladiomycota</taxon>
        <taxon>Blastocladiomycetes</taxon>
        <taxon>Blastocladiales</taxon>
        <taxon>Blastocladiaceae</taxon>
        <taxon>Allomyces</taxon>
    </lineage>
</organism>
<gene>
    <name evidence="3" type="ORF">AMAG_10898</name>
</gene>
<proteinExistence type="predicted"/>
<feature type="compositionally biased region" description="Low complexity" evidence="1">
    <location>
        <begin position="1"/>
        <end position="16"/>
    </location>
</feature>
<evidence type="ECO:0000313" key="4">
    <source>
        <dbReference type="Proteomes" id="UP000054350"/>
    </source>
</evidence>
<keyword evidence="2" id="KW-0472">Membrane</keyword>
<sequence length="207" mass="22004">MTPPATHRTAAHAAPSRPQPTATPSPRLDDIKTPYHDEKRPRPAHPAASGSGTRGPAHGAPAALYQRPGLPFMPCIPLRQGVQALLVIRLIALPIAAGLLLTIGKDLPARWHTAAVLALCSLPILLFGLWAATAARARAFRIFSVLYLLDVAALVSIMVLGAPLSESWPWLGLAFGDYASLAFLAYARVLTQAELAATGAPMPWFMV</sequence>
<accession>A0A0L0SRR6</accession>
<feature type="transmembrane region" description="Helical" evidence="2">
    <location>
        <begin position="142"/>
        <end position="162"/>
    </location>
</feature>
<feature type="compositionally biased region" description="Basic and acidic residues" evidence="1">
    <location>
        <begin position="27"/>
        <end position="41"/>
    </location>
</feature>
<dbReference type="EMBL" id="GG745347">
    <property type="protein sequence ID" value="KNE65253.1"/>
    <property type="molecule type" value="Genomic_DNA"/>
</dbReference>
<evidence type="ECO:0000313" key="3">
    <source>
        <dbReference type="EMBL" id="KNE65253.1"/>
    </source>
</evidence>
<feature type="transmembrane region" description="Helical" evidence="2">
    <location>
        <begin position="109"/>
        <end position="130"/>
    </location>
</feature>
<reference evidence="3 4" key="1">
    <citation type="submission" date="2009-11" db="EMBL/GenBank/DDBJ databases">
        <title>Annotation of Allomyces macrogynus ATCC 38327.</title>
        <authorList>
            <consortium name="The Broad Institute Genome Sequencing Platform"/>
            <person name="Russ C."/>
            <person name="Cuomo C."/>
            <person name="Burger G."/>
            <person name="Gray M.W."/>
            <person name="Holland P.W.H."/>
            <person name="King N."/>
            <person name="Lang F.B.F."/>
            <person name="Roger A.J."/>
            <person name="Ruiz-Trillo I."/>
            <person name="Young S.K."/>
            <person name="Zeng Q."/>
            <person name="Gargeya S."/>
            <person name="Fitzgerald M."/>
            <person name="Haas B."/>
            <person name="Abouelleil A."/>
            <person name="Alvarado L."/>
            <person name="Arachchi H.M."/>
            <person name="Berlin A."/>
            <person name="Chapman S.B."/>
            <person name="Gearin G."/>
            <person name="Goldberg J."/>
            <person name="Griggs A."/>
            <person name="Gujja S."/>
            <person name="Hansen M."/>
            <person name="Heiman D."/>
            <person name="Howarth C."/>
            <person name="Larimer J."/>
            <person name="Lui A."/>
            <person name="MacDonald P.J.P."/>
            <person name="McCowen C."/>
            <person name="Montmayeur A."/>
            <person name="Murphy C."/>
            <person name="Neiman D."/>
            <person name="Pearson M."/>
            <person name="Priest M."/>
            <person name="Roberts A."/>
            <person name="Saif S."/>
            <person name="Shea T."/>
            <person name="Sisk P."/>
            <person name="Stolte C."/>
            <person name="Sykes S."/>
            <person name="Wortman J."/>
            <person name="Nusbaum C."/>
            <person name="Birren B."/>
        </authorList>
    </citation>
    <scope>NUCLEOTIDE SEQUENCE [LARGE SCALE GENOMIC DNA]</scope>
    <source>
        <strain evidence="3 4">ATCC 38327</strain>
    </source>
</reference>
<protein>
    <submittedName>
        <fullName evidence="3">Uncharacterized protein</fullName>
    </submittedName>
</protein>
<reference evidence="4" key="2">
    <citation type="submission" date="2009-11" db="EMBL/GenBank/DDBJ databases">
        <title>The Genome Sequence of Allomyces macrogynus strain ATCC 38327.</title>
        <authorList>
            <consortium name="The Broad Institute Genome Sequencing Platform"/>
            <person name="Russ C."/>
            <person name="Cuomo C."/>
            <person name="Shea T."/>
            <person name="Young S.K."/>
            <person name="Zeng Q."/>
            <person name="Koehrsen M."/>
            <person name="Haas B."/>
            <person name="Borodovsky M."/>
            <person name="Guigo R."/>
            <person name="Alvarado L."/>
            <person name="Berlin A."/>
            <person name="Borenstein D."/>
            <person name="Chen Z."/>
            <person name="Engels R."/>
            <person name="Freedman E."/>
            <person name="Gellesch M."/>
            <person name="Goldberg J."/>
            <person name="Griggs A."/>
            <person name="Gujja S."/>
            <person name="Heiman D."/>
            <person name="Hepburn T."/>
            <person name="Howarth C."/>
            <person name="Jen D."/>
            <person name="Larson L."/>
            <person name="Lewis B."/>
            <person name="Mehta T."/>
            <person name="Park D."/>
            <person name="Pearson M."/>
            <person name="Roberts A."/>
            <person name="Saif S."/>
            <person name="Shenoy N."/>
            <person name="Sisk P."/>
            <person name="Stolte C."/>
            <person name="Sykes S."/>
            <person name="Walk T."/>
            <person name="White J."/>
            <person name="Yandava C."/>
            <person name="Burger G."/>
            <person name="Gray M.W."/>
            <person name="Holland P.W.H."/>
            <person name="King N."/>
            <person name="Lang F.B.F."/>
            <person name="Roger A.J."/>
            <person name="Ruiz-Trillo I."/>
            <person name="Lander E."/>
            <person name="Nusbaum C."/>
        </authorList>
    </citation>
    <scope>NUCLEOTIDE SEQUENCE [LARGE SCALE GENOMIC DNA]</scope>
    <source>
        <strain evidence="4">ATCC 38327</strain>
    </source>
</reference>
<dbReference type="VEuPathDB" id="FungiDB:AMAG_10898"/>
<dbReference type="AlphaFoldDB" id="A0A0L0SRR6"/>
<evidence type="ECO:0000256" key="2">
    <source>
        <dbReference type="SAM" id="Phobius"/>
    </source>
</evidence>
<feature type="transmembrane region" description="Helical" evidence="2">
    <location>
        <begin position="168"/>
        <end position="187"/>
    </location>
</feature>
<feature type="transmembrane region" description="Helical" evidence="2">
    <location>
        <begin position="82"/>
        <end position="103"/>
    </location>
</feature>
<feature type="region of interest" description="Disordered" evidence="1">
    <location>
        <begin position="1"/>
        <end position="60"/>
    </location>
</feature>
<dbReference type="Proteomes" id="UP000054350">
    <property type="component" value="Unassembled WGS sequence"/>
</dbReference>
<keyword evidence="2" id="KW-0812">Transmembrane</keyword>
<name>A0A0L0SRR6_ALLM3</name>
<keyword evidence="2" id="KW-1133">Transmembrane helix</keyword>
<keyword evidence="4" id="KW-1185">Reference proteome</keyword>
<dbReference type="OrthoDB" id="5566702at2759"/>